<protein>
    <submittedName>
        <fullName evidence="1">Uncharacterized protein</fullName>
    </submittedName>
</protein>
<sequence length="144" mass="16347">MEHVISMSSLDPLLIYSHRTRQGHYKRCHGLMESVGHLGAGFRYPCRITPCCRTPNKSRKSNDVSCFVTVIRNLLAERMHLSFTLELDSCRRALARSKNLRRKQVHLSLSLCLHLSLSLSPGTSSEVLNVQVIPDLVLRVKTNH</sequence>
<gene>
    <name evidence="1" type="ORF">MARPO_0040s0130</name>
</gene>
<dbReference type="EMBL" id="KZ772712">
    <property type="protein sequence ID" value="PTQ40468.1"/>
    <property type="molecule type" value="Genomic_DNA"/>
</dbReference>
<accession>A0A2R6X2Z3</accession>
<proteinExistence type="predicted"/>
<dbReference type="Gramene" id="Mp2g20820.1">
    <property type="protein sequence ID" value="Mp2g20820.1.cds"/>
    <property type="gene ID" value="Mp2g20820"/>
</dbReference>
<dbReference type="Proteomes" id="UP000244005">
    <property type="component" value="Unassembled WGS sequence"/>
</dbReference>
<reference evidence="2" key="1">
    <citation type="journal article" date="2017" name="Cell">
        <title>Insights into land plant evolution garnered from the Marchantia polymorpha genome.</title>
        <authorList>
            <person name="Bowman J.L."/>
            <person name="Kohchi T."/>
            <person name="Yamato K.T."/>
            <person name="Jenkins J."/>
            <person name="Shu S."/>
            <person name="Ishizaki K."/>
            <person name="Yamaoka S."/>
            <person name="Nishihama R."/>
            <person name="Nakamura Y."/>
            <person name="Berger F."/>
            <person name="Adam C."/>
            <person name="Aki S.S."/>
            <person name="Althoff F."/>
            <person name="Araki T."/>
            <person name="Arteaga-Vazquez M.A."/>
            <person name="Balasubrmanian S."/>
            <person name="Barry K."/>
            <person name="Bauer D."/>
            <person name="Boehm C.R."/>
            <person name="Briginshaw L."/>
            <person name="Caballero-Perez J."/>
            <person name="Catarino B."/>
            <person name="Chen F."/>
            <person name="Chiyoda S."/>
            <person name="Chovatia M."/>
            <person name="Davies K.M."/>
            <person name="Delmans M."/>
            <person name="Demura T."/>
            <person name="Dierschke T."/>
            <person name="Dolan L."/>
            <person name="Dorantes-Acosta A.E."/>
            <person name="Eklund D.M."/>
            <person name="Florent S.N."/>
            <person name="Flores-Sandoval E."/>
            <person name="Fujiyama A."/>
            <person name="Fukuzawa H."/>
            <person name="Galik B."/>
            <person name="Grimanelli D."/>
            <person name="Grimwood J."/>
            <person name="Grossniklaus U."/>
            <person name="Hamada T."/>
            <person name="Haseloff J."/>
            <person name="Hetherington A.J."/>
            <person name="Higo A."/>
            <person name="Hirakawa Y."/>
            <person name="Hundley H.N."/>
            <person name="Ikeda Y."/>
            <person name="Inoue K."/>
            <person name="Inoue S.I."/>
            <person name="Ishida S."/>
            <person name="Jia Q."/>
            <person name="Kakita M."/>
            <person name="Kanazawa T."/>
            <person name="Kawai Y."/>
            <person name="Kawashima T."/>
            <person name="Kennedy M."/>
            <person name="Kinose K."/>
            <person name="Kinoshita T."/>
            <person name="Kohara Y."/>
            <person name="Koide E."/>
            <person name="Komatsu K."/>
            <person name="Kopischke S."/>
            <person name="Kubo M."/>
            <person name="Kyozuka J."/>
            <person name="Lagercrantz U."/>
            <person name="Lin S.S."/>
            <person name="Lindquist E."/>
            <person name="Lipzen A.M."/>
            <person name="Lu C.W."/>
            <person name="De Luna E."/>
            <person name="Martienssen R.A."/>
            <person name="Minamino N."/>
            <person name="Mizutani M."/>
            <person name="Mizutani M."/>
            <person name="Mochizuki N."/>
            <person name="Monte I."/>
            <person name="Mosher R."/>
            <person name="Nagasaki H."/>
            <person name="Nakagami H."/>
            <person name="Naramoto S."/>
            <person name="Nishitani K."/>
            <person name="Ohtani M."/>
            <person name="Okamoto T."/>
            <person name="Okumura M."/>
            <person name="Phillips J."/>
            <person name="Pollak B."/>
            <person name="Reinders A."/>
            <person name="Rovekamp M."/>
            <person name="Sano R."/>
            <person name="Sawa S."/>
            <person name="Schmid M.W."/>
            <person name="Shirakawa M."/>
            <person name="Solano R."/>
            <person name="Spunde A."/>
            <person name="Suetsugu N."/>
            <person name="Sugano S."/>
            <person name="Sugiyama A."/>
            <person name="Sun R."/>
            <person name="Suzuki Y."/>
            <person name="Takenaka M."/>
            <person name="Takezawa D."/>
            <person name="Tomogane H."/>
            <person name="Tsuzuki M."/>
            <person name="Ueda T."/>
            <person name="Umeda M."/>
            <person name="Ward J.M."/>
            <person name="Watanabe Y."/>
            <person name="Yazaki K."/>
            <person name="Yokoyama R."/>
            <person name="Yoshitake Y."/>
            <person name="Yotsui I."/>
            <person name="Zachgo S."/>
            <person name="Schmutz J."/>
        </authorList>
    </citation>
    <scope>NUCLEOTIDE SEQUENCE [LARGE SCALE GENOMIC DNA]</scope>
    <source>
        <strain evidence="2">Tak-1</strain>
    </source>
</reference>
<organism evidence="1 2">
    <name type="scientific">Marchantia polymorpha</name>
    <name type="common">Common liverwort</name>
    <name type="synonym">Marchantia aquatica</name>
    <dbReference type="NCBI Taxonomy" id="3197"/>
    <lineage>
        <taxon>Eukaryota</taxon>
        <taxon>Viridiplantae</taxon>
        <taxon>Streptophyta</taxon>
        <taxon>Embryophyta</taxon>
        <taxon>Marchantiophyta</taxon>
        <taxon>Marchantiopsida</taxon>
        <taxon>Marchantiidae</taxon>
        <taxon>Marchantiales</taxon>
        <taxon>Marchantiaceae</taxon>
        <taxon>Marchantia</taxon>
    </lineage>
</organism>
<keyword evidence="2" id="KW-1185">Reference proteome</keyword>
<evidence type="ECO:0000313" key="2">
    <source>
        <dbReference type="Proteomes" id="UP000244005"/>
    </source>
</evidence>
<dbReference type="AlphaFoldDB" id="A0A2R6X2Z3"/>
<evidence type="ECO:0000313" key="1">
    <source>
        <dbReference type="EMBL" id="PTQ40468.1"/>
    </source>
</evidence>
<name>A0A2R6X2Z3_MARPO</name>